<dbReference type="InterPro" id="IPR013210">
    <property type="entry name" value="LRR_N_plant-typ"/>
</dbReference>
<evidence type="ECO:0000256" key="4">
    <source>
        <dbReference type="ARBA" id="ARBA00022475"/>
    </source>
</evidence>
<dbReference type="InterPro" id="IPR001611">
    <property type="entry name" value="Leu-rich_rpt"/>
</dbReference>
<evidence type="ECO:0000256" key="16">
    <source>
        <dbReference type="ARBA" id="ARBA00048679"/>
    </source>
</evidence>
<keyword evidence="22" id="KW-1185">Reference proteome</keyword>
<evidence type="ECO:0000256" key="13">
    <source>
        <dbReference type="ARBA" id="ARBA00023136"/>
    </source>
</evidence>
<keyword evidence="8 17" id="KW-0812">Transmembrane</keyword>
<dbReference type="Pfam" id="PF13855">
    <property type="entry name" value="LRR_8"/>
    <property type="match status" value="2"/>
</dbReference>
<evidence type="ECO:0000256" key="15">
    <source>
        <dbReference type="ARBA" id="ARBA00047899"/>
    </source>
</evidence>
<proteinExistence type="inferred from homology"/>
<dbReference type="HOGENOM" id="CLU_000288_18_3_1"/>
<keyword evidence="9 18" id="KW-0732">Signal</keyword>
<reference evidence="21 22" key="1">
    <citation type="journal article" date="2005" name="PLoS Biol.">
        <title>The genomes of Oryza sativa: a history of duplications.</title>
        <authorList>
            <person name="Yu J."/>
            <person name="Wang J."/>
            <person name="Lin W."/>
            <person name="Li S."/>
            <person name="Li H."/>
            <person name="Zhou J."/>
            <person name="Ni P."/>
            <person name="Dong W."/>
            <person name="Hu S."/>
            <person name="Zeng C."/>
            <person name="Zhang J."/>
            <person name="Zhang Y."/>
            <person name="Li R."/>
            <person name="Xu Z."/>
            <person name="Li S."/>
            <person name="Li X."/>
            <person name="Zheng H."/>
            <person name="Cong L."/>
            <person name="Lin L."/>
            <person name="Yin J."/>
            <person name="Geng J."/>
            <person name="Li G."/>
            <person name="Shi J."/>
            <person name="Liu J."/>
            <person name="Lv H."/>
            <person name="Li J."/>
            <person name="Wang J."/>
            <person name="Deng Y."/>
            <person name="Ran L."/>
            <person name="Shi X."/>
            <person name="Wang X."/>
            <person name="Wu Q."/>
            <person name="Li C."/>
            <person name="Ren X."/>
            <person name="Wang J."/>
            <person name="Wang X."/>
            <person name="Li D."/>
            <person name="Liu D."/>
            <person name="Zhang X."/>
            <person name="Ji Z."/>
            <person name="Zhao W."/>
            <person name="Sun Y."/>
            <person name="Zhang Z."/>
            <person name="Bao J."/>
            <person name="Han Y."/>
            <person name="Dong L."/>
            <person name="Ji J."/>
            <person name="Chen P."/>
            <person name="Wu S."/>
            <person name="Liu J."/>
            <person name="Xiao Y."/>
            <person name="Bu D."/>
            <person name="Tan J."/>
            <person name="Yang L."/>
            <person name="Ye C."/>
            <person name="Zhang J."/>
            <person name="Xu J."/>
            <person name="Zhou Y."/>
            <person name="Yu Y."/>
            <person name="Zhang B."/>
            <person name="Zhuang S."/>
            <person name="Wei H."/>
            <person name="Liu B."/>
            <person name="Lei M."/>
            <person name="Yu H."/>
            <person name="Li Y."/>
            <person name="Xu H."/>
            <person name="Wei S."/>
            <person name="He X."/>
            <person name="Fang L."/>
            <person name="Zhang Z."/>
            <person name="Zhang Y."/>
            <person name="Huang X."/>
            <person name="Su Z."/>
            <person name="Tong W."/>
            <person name="Li J."/>
            <person name="Tong Z."/>
            <person name="Li S."/>
            <person name="Ye J."/>
            <person name="Wang L."/>
            <person name="Fang L."/>
            <person name="Lei T."/>
            <person name="Chen C."/>
            <person name="Chen H."/>
            <person name="Xu Z."/>
            <person name="Li H."/>
            <person name="Huang H."/>
            <person name="Zhang F."/>
            <person name="Xu H."/>
            <person name="Li N."/>
            <person name="Zhao C."/>
            <person name="Li S."/>
            <person name="Dong L."/>
            <person name="Huang Y."/>
            <person name="Li L."/>
            <person name="Xi Y."/>
            <person name="Qi Q."/>
            <person name="Li W."/>
            <person name="Zhang B."/>
            <person name="Hu W."/>
            <person name="Zhang Y."/>
            <person name="Tian X."/>
            <person name="Jiao Y."/>
            <person name="Liang X."/>
            <person name="Jin J."/>
            <person name="Gao L."/>
            <person name="Zheng W."/>
            <person name="Hao B."/>
            <person name="Liu S."/>
            <person name="Wang W."/>
            <person name="Yuan L."/>
            <person name="Cao M."/>
            <person name="McDermott J."/>
            <person name="Samudrala R."/>
            <person name="Wang J."/>
            <person name="Wong G.K."/>
            <person name="Yang H."/>
        </authorList>
    </citation>
    <scope>NUCLEOTIDE SEQUENCE [LARGE SCALE GENOMIC DNA]</scope>
    <source>
        <strain evidence="22">cv. 93-11</strain>
    </source>
</reference>
<evidence type="ECO:0000313" key="21">
    <source>
        <dbReference type="EMBL" id="EAY72644.1"/>
    </source>
</evidence>
<keyword evidence="7" id="KW-0808">Transferase</keyword>
<evidence type="ECO:0000256" key="2">
    <source>
        <dbReference type="ARBA" id="ARBA00009592"/>
    </source>
</evidence>
<dbReference type="OMA" id="ITEDCAF"/>
<dbReference type="SUPFAM" id="SSF52047">
    <property type="entry name" value="RNI-like"/>
    <property type="match status" value="1"/>
</dbReference>
<dbReference type="GO" id="GO:0004674">
    <property type="term" value="F:protein serine/threonine kinase activity"/>
    <property type="evidence" value="ECO:0007669"/>
    <property type="project" value="UniProtKB-KW"/>
</dbReference>
<dbReference type="Pfam" id="PF00560">
    <property type="entry name" value="LRR_1"/>
    <property type="match status" value="3"/>
</dbReference>
<keyword evidence="12 17" id="KW-1133">Transmembrane helix</keyword>
<sequence>MSTRQARRRYYETSLLVLMLLLLQARLAQSLPPCSPDQATALLQLKRSFTVNSASATAFRSWRAGTDCCRWTGVRCDGGGSGRVTSLDLGGRGLQSGGLDAAVFSLTSLRYLNLGGNDFNASQLPATGFERLTELTHLSISPPSFAGQVPAGIGRLTNLVSLDLSTRFYVINQEDDRADIMAPSFPNWGFWKVDFVRLVANLGNLRELYLGFVYMSNGGEGWCNALVNSTPKIQVLSLPFCKISGPICQSLFSLPYLSVVDLQENDLYGPIPEFFADLSSLGVLQLSRNKLEGLFPARIFQNRKLTTVDISYNYEIYGSFPNFSPNSSLINLHLSGTKFSGQIPTSISNLTGLKELGLSANDFPTELPSSLGMLKSLNLLEVSGQGLVGSMPAWITNLTSLTELQFSNCGLSGSLPSSIGNLRNLRRLSLFKCSFSGNIPLQIFNLTQLRSLELPINNFVGTVELTSFWRLPYLSDLDLSNNKLSVVDGLVNDSVVRSPKVAELSLASCNISKFPNALKHQDELHVIDLSNNQMHGAIPRWAWETWKELFFLDLSNNKFTSIGHDPLLPCLYTRYINLSYNMFEGPIPIPKENSDSELDYSNNRFSSMPFDLIPYLAGILSLKASRNNISGEIPSTFCTVKSLQILDLSYNILSSIPSCLMENSSTIKVLNLKANQLDGELPHNIKEDCAFEALDFSYNRFEGQLPTSLVACKNLVVLDVGNNQIGGSFPCWMHLLPKLQVLVLKSNKFYGRLGPTLTKDDDCELQHLRILDLASNNFSGILPDEWFRKLKAMMSVSSNEILVMKDGDMYGTYNHITYLFTTTVTYKGLDLTFTKILKTFVLIDVSNNRFHGSIPETIATLSVLSGLNMSHNALTGPIPNQLASLHQLESLDLSSNKLSGEIPQKLASLDFLSTLNLSNNMLEGRIPESPHFLTLPNSSFTRNAGLCGPPLSKECSNKSTSDAMAHLSEEKSVDVMLFLFVGLGFGVGFAIAVVVSWKPCIGK</sequence>
<evidence type="ECO:0000313" key="22">
    <source>
        <dbReference type="Proteomes" id="UP000007015"/>
    </source>
</evidence>
<dbReference type="Gramene" id="BGIOSGA002840-TA">
    <property type="protein sequence ID" value="BGIOSGA002840-PA"/>
    <property type="gene ID" value="BGIOSGA002840"/>
</dbReference>
<dbReference type="STRING" id="39946.A2WKZ8"/>
<feature type="transmembrane region" description="Helical" evidence="17">
    <location>
        <begin position="975"/>
        <end position="997"/>
    </location>
</feature>
<evidence type="ECO:0000256" key="7">
    <source>
        <dbReference type="ARBA" id="ARBA00022679"/>
    </source>
</evidence>
<keyword evidence="5" id="KW-0723">Serine/threonine-protein kinase</keyword>
<keyword evidence="10" id="KW-0677">Repeat</keyword>
<evidence type="ECO:0000256" key="18">
    <source>
        <dbReference type="SAM" id="SignalP"/>
    </source>
</evidence>
<keyword evidence="13 17" id="KW-0472">Membrane</keyword>
<dbReference type="InterPro" id="IPR032675">
    <property type="entry name" value="LRR_dom_sf"/>
</dbReference>
<dbReference type="FunFam" id="3.80.10.10:FF:000095">
    <property type="entry name" value="LRR receptor-like serine/threonine-protein kinase GSO1"/>
    <property type="match status" value="2"/>
</dbReference>
<dbReference type="Pfam" id="PF23598">
    <property type="entry name" value="LRR_14"/>
    <property type="match status" value="1"/>
</dbReference>
<evidence type="ECO:0000259" key="19">
    <source>
        <dbReference type="Pfam" id="PF08263"/>
    </source>
</evidence>
<organism evidence="21 22">
    <name type="scientific">Oryza sativa subsp. indica</name>
    <name type="common">Rice</name>
    <dbReference type="NCBI Taxonomy" id="39946"/>
    <lineage>
        <taxon>Eukaryota</taxon>
        <taxon>Viridiplantae</taxon>
        <taxon>Streptophyta</taxon>
        <taxon>Embryophyta</taxon>
        <taxon>Tracheophyta</taxon>
        <taxon>Spermatophyta</taxon>
        <taxon>Magnoliopsida</taxon>
        <taxon>Liliopsida</taxon>
        <taxon>Poales</taxon>
        <taxon>Poaceae</taxon>
        <taxon>BOP clade</taxon>
        <taxon>Oryzoideae</taxon>
        <taxon>Oryzeae</taxon>
        <taxon>Oryzinae</taxon>
        <taxon>Oryza</taxon>
        <taxon>Oryza sativa</taxon>
    </lineage>
</organism>
<dbReference type="Proteomes" id="UP000007015">
    <property type="component" value="Chromosome 1"/>
</dbReference>
<dbReference type="PROSITE" id="PS51450">
    <property type="entry name" value="LRR"/>
    <property type="match status" value="3"/>
</dbReference>
<feature type="domain" description="Leucine-rich repeat-containing N-terminal plant-type" evidence="19">
    <location>
        <begin position="36"/>
        <end position="77"/>
    </location>
</feature>
<dbReference type="AlphaFoldDB" id="A2WKZ8"/>
<comment type="similarity">
    <text evidence="2">Belongs to the RLP family.</text>
</comment>
<comment type="subcellular location">
    <subcellularLocation>
        <location evidence="1">Cell membrane</location>
        <topology evidence="1">Single-pass type I membrane protein</topology>
    </subcellularLocation>
</comment>
<dbReference type="SMART" id="SM00369">
    <property type="entry name" value="LRR_TYP"/>
    <property type="match status" value="9"/>
</dbReference>
<evidence type="ECO:0000256" key="12">
    <source>
        <dbReference type="ARBA" id="ARBA00022989"/>
    </source>
</evidence>
<dbReference type="PRINTS" id="PR00019">
    <property type="entry name" value="LEURICHRPT"/>
</dbReference>
<evidence type="ECO:0000256" key="5">
    <source>
        <dbReference type="ARBA" id="ARBA00022527"/>
    </source>
</evidence>
<name>A2WKZ8_ORYSI</name>
<dbReference type="PANTHER" id="PTHR48061:SF48">
    <property type="entry name" value="OS01G0162500 PROTEIN"/>
    <property type="match status" value="1"/>
</dbReference>
<feature type="domain" description="Disease resistance R13L4/SHOC-2-like LRR" evidence="20">
    <location>
        <begin position="343"/>
        <end position="522"/>
    </location>
</feature>
<keyword evidence="14" id="KW-0325">Glycoprotein</keyword>
<evidence type="ECO:0000256" key="11">
    <source>
        <dbReference type="ARBA" id="ARBA00022777"/>
    </source>
</evidence>
<keyword evidence="4" id="KW-1003">Cell membrane</keyword>
<evidence type="ECO:0000256" key="3">
    <source>
        <dbReference type="ARBA" id="ARBA00012513"/>
    </source>
</evidence>
<dbReference type="InterPro" id="IPR003591">
    <property type="entry name" value="Leu-rich_rpt_typical-subtyp"/>
</dbReference>
<evidence type="ECO:0000256" key="1">
    <source>
        <dbReference type="ARBA" id="ARBA00004251"/>
    </source>
</evidence>
<dbReference type="Pfam" id="PF08263">
    <property type="entry name" value="LRRNT_2"/>
    <property type="match status" value="1"/>
</dbReference>
<dbReference type="Gene3D" id="3.80.10.10">
    <property type="entry name" value="Ribonuclease Inhibitor"/>
    <property type="match status" value="4"/>
</dbReference>
<feature type="signal peptide" evidence="18">
    <location>
        <begin position="1"/>
        <end position="30"/>
    </location>
</feature>
<evidence type="ECO:0000256" key="14">
    <source>
        <dbReference type="ARBA" id="ARBA00023180"/>
    </source>
</evidence>
<accession>A2WKZ8</accession>
<evidence type="ECO:0000256" key="10">
    <source>
        <dbReference type="ARBA" id="ARBA00022737"/>
    </source>
</evidence>
<evidence type="ECO:0000256" key="9">
    <source>
        <dbReference type="ARBA" id="ARBA00022729"/>
    </source>
</evidence>
<keyword evidence="11" id="KW-0418">Kinase</keyword>
<evidence type="ECO:0000259" key="20">
    <source>
        <dbReference type="Pfam" id="PF23598"/>
    </source>
</evidence>
<comment type="catalytic activity">
    <reaction evidence="15">
        <text>L-threonyl-[protein] + ATP = O-phospho-L-threonyl-[protein] + ADP + H(+)</text>
        <dbReference type="Rhea" id="RHEA:46608"/>
        <dbReference type="Rhea" id="RHEA-COMP:11060"/>
        <dbReference type="Rhea" id="RHEA-COMP:11605"/>
        <dbReference type="ChEBI" id="CHEBI:15378"/>
        <dbReference type="ChEBI" id="CHEBI:30013"/>
        <dbReference type="ChEBI" id="CHEBI:30616"/>
        <dbReference type="ChEBI" id="CHEBI:61977"/>
        <dbReference type="ChEBI" id="CHEBI:456216"/>
        <dbReference type="EC" id="2.7.11.1"/>
    </reaction>
</comment>
<dbReference type="EC" id="2.7.11.1" evidence="3"/>
<evidence type="ECO:0000256" key="8">
    <source>
        <dbReference type="ARBA" id="ARBA00022692"/>
    </source>
</evidence>
<evidence type="ECO:0000256" key="17">
    <source>
        <dbReference type="SAM" id="Phobius"/>
    </source>
</evidence>
<gene>
    <name evidence="21" type="ORF">OsI_00510</name>
</gene>
<evidence type="ECO:0000256" key="6">
    <source>
        <dbReference type="ARBA" id="ARBA00022614"/>
    </source>
</evidence>
<dbReference type="Pfam" id="PF13516">
    <property type="entry name" value="LRR_6"/>
    <property type="match status" value="1"/>
</dbReference>
<comment type="catalytic activity">
    <reaction evidence="16">
        <text>L-seryl-[protein] + ATP = O-phospho-L-seryl-[protein] + ADP + H(+)</text>
        <dbReference type="Rhea" id="RHEA:17989"/>
        <dbReference type="Rhea" id="RHEA-COMP:9863"/>
        <dbReference type="Rhea" id="RHEA-COMP:11604"/>
        <dbReference type="ChEBI" id="CHEBI:15378"/>
        <dbReference type="ChEBI" id="CHEBI:29999"/>
        <dbReference type="ChEBI" id="CHEBI:30616"/>
        <dbReference type="ChEBI" id="CHEBI:83421"/>
        <dbReference type="ChEBI" id="CHEBI:456216"/>
        <dbReference type="EC" id="2.7.11.1"/>
    </reaction>
</comment>
<feature type="chain" id="PRO_5002647790" description="non-specific serine/threonine protein kinase" evidence="18">
    <location>
        <begin position="31"/>
        <end position="1003"/>
    </location>
</feature>
<dbReference type="SUPFAM" id="SSF52058">
    <property type="entry name" value="L domain-like"/>
    <property type="match status" value="2"/>
</dbReference>
<dbReference type="InterPro" id="IPR055414">
    <property type="entry name" value="LRR_R13L4/SHOC2-like"/>
</dbReference>
<dbReference type="PANTHER" id="PTHR48061">
    <property type="entry name" value="LEUCINE-RICH REPEAT RECEPTOR PROTEIN KINASE EMS1-LIKE-RELATED"/>
    <property type="match status" value="1"/>
</dbReference>
<protein>
    <recommendedName>
        <fullName evidence="3">non-specific serine/threonine protein kinase</fullName>
        <ecNumber evidence="3">2.7.11.1</ecNumber>
    </recommendedName>
</protein>
<dbReference type="GO" id="GO:0005886">
    <property type="term" value="C:plasma membrane"/>
    <property type="evidence" value="ECO:0007669"/>
    <property type="project" value="UniProtKB-SubCell"/>
</dbReference>
<dbReference type="InterPro" id="IPR046956">
    <property type="entry name" value="RLP23-like"/>
</dbReference>
<keyword evidence="6" id="KW-0433">Leucine-rich repeat</keyword>
<dbReference type="EMBL" id="CM000126">
    <property type="protein sequence ID" value="EAY72644.1"/>
    <property type="molecule type" value="Genomic_DNA"/>
</dbReference>